<proteinExistence type="predicted"/>
<accession>A0A086BF69</accession>
<dbReference type="EMBL" id="JPRJ01000016">
    <property type="protein sequence ID" value="KFF27583.1"/>
    <property type="molecule type" value="Genomic_DNA"/>
</dbReference>
<gene>
    <name evidence="1" type="ORF">IQ37_10195</name>
</gene>
<protein>
    <submittedName>
        <fullName evidence="1">Uncharacterized protein</fullName>
    </submittedName>
</protein>
<dbReference type="STRING" id="558152.IQ37_10195"/>
<comment type="caution">
    <text evidence="1">The sequence shown here is derived from an EMBL/GenBank/DDBJ whole genome shotgun (WGS) entry which is preliminary data.</text>
</comment>
<name>A0A086BF69_9FLAO</name>
<evidence type="ECO:0000313" key="1">
    <source>
        <dbReference type="EMBL" id="KFF27583.1"/>
    </source>
</evidence>
<evidence type="ECO:0000313" key="2">
    <source>
        <dbReference type="Proteomes" id="UP000028709"/>
    </source>
</evidence>
<dbReference type="KEGG" id="cpip:CJF12_14305"/>
<dbReference type="AlphaFoldDB" id="A0A086BF69"/>
<reference evidence="1 2" key="1">
    <citation type="submission" date="2014-07" db="EMBL/GenBank/DDBJ databases">
        <title>Genome of Chryseobacterium piperi CTM.</title>
        <authorList>
            <person name="Pipes S.E."/>
            <person name="Stropko S.J."/>
            <person name="Newman J.D."/>
        </authorList>
    </citation>
    <scope>NUCLEOTIDE SEQUENCE [LARGE SCALE GENOMIC DNA]</scope>
    <source>
        <strain evidence="1 2">CTM</strain>
    </source>
</reference>
<dbReference type="Proteomes" id="UP000028709">
    <property type="component" value="Unassembled WGS sequence"/>
</dbReference>
<organism evidence="1 2">
    <name type="scientific">Chryseobacterium piperi</name>
    <dbReference type="NCBI Taxonomy" id="558152"/>
    <lineage>
        <taxon>Bacteria</taxon>
        <taxon>Pseudomonadati</taxon>
        <taxon>Bacteroidota</taxon>
        <taxon>Flavobacteriia</taxon>
        <taxon>Flavobacteriales</taxon>
        <taxon>Weeksellaceae</taxon>
        <taxon>Chryseobacterium group</taxon>
        <taxon>Chryseobacterium</taxon>
    </lineage>
</organism>
<sequence>MRYQIEDRFYNSHWDLFYILMIFNKRFFSPLLHICIKFIQNKSPHCKIVGKKIDVVGLKEEIKILIIIKAPPILYAAFHSFHTWEFNDKETLRKFRKRICLADTGDDEIQDQNIFIPLYIMVKM</sequence>
<keyword evidence="2" id="KW-1185">Reference proteome</keyword>